<gene>
    <name evidence="6" type="ORF">EIP91_002865</name>
</gene>
<evidence type="ECO:0000256" key="1">
    <source>
        <dbReference type="ARBA" id="ARBA00001947"/>
    </source>
</evidence>
<dbReference type="PANTHER" id="PTHR11271:SF6">
    <property type="entry name" value="GUANINE DEAMINASE"/>
    <property type="match status" value="1"/>
</dbReference>
<dbReference type="InterPro" id="IPR006680">
    <property type="entry name" value="Amidohydro-rel"/>
</dbReference>
<keyword evidence="4" id="KW-0862">Zinc</keyword>
<feature type="domain" description="Amidohydrolase-related" evidence="5">
    <location>
        <begin position="4"/>
        <end position="317"/>
    </location>
</feature>
<accession>A0A4R0RNY2</accession>
<dbReference type="EMBL" id="RWJN01000019">
    <property type="protein sequence ID" value="TCD70520.1"/>
    <property type="molecule type" value="Genomic_DNA"/>
</dbReference>
<reference evidence="6 7" key="1">
    <citation type="submission" date="2018-11" db="EMBL/GenBank/DDBJ databases">
        <title>Genome assembly of Steccherinum ochraceum LE-BIN_3174, the white-rot fungus of the Steccherinaceae family (The Residual Polyporoid clade, Polyporales, Basidiomycota).</title>
        <authorList>
            <person name="Fedorova T.V."/>
            <person name="Glazunova O.A."/>
            <person name="Landesman E.O."/>
            <person name="Moiseenko K.V."/>
            <person name="Psurtseva N.V."/>
            <person name="Savinova O.S."/>
            <person name="Shakhova N.V."/>
            <person name="Tyazhelova T.V."/>
            <person name="Vasina D.V."/>
        </authorList>
    </citation>
    <scope>NUCLEOTIDE SEQUENCE [LARGE SCALE GENOMIC DNA]</scope>
    <source>
        <strain evidence="6 7">LE-BIN_3174</strain>
    </source>
</reference>
<dbReference type="AlphaFoldDB" id="A0A4R0RNY2"/>
<protein>
    <recommendedName>
        <fullName evidence="5">Amidohydrolase-related domain-containing protein</fullName>
    </recommendedName>
</protein>
<dbReference type="Gene3D" id="2.30.40.10">
    <property type="entry name" value="Urease, subunit C, domain 1"/>
    <property type="match status" value="1"/>
</dbReference>
<dbReference type="SUPFAM" id="SSF51556">
    <property type="entry name" value="Metallo-dependent hydrolases"/>
    <property type="match status" value="1"/>
</dbReference>
<dbReference type="Gene3D" id="3.20.20.140">
    <property type="entry name" value="Metal-dependent hydrolases"/>
    <property type="match status" value="1"/>
</dbReference>
<proteinExistence type="predicted"/>
<dbReference type="PANTHER" id="PTHR11271">
    <property type="entry name" value="GUANINE DEAMINASE"/>
    <property type="match status" value="1"/>
</dbReference>
<evidence type="ECO:0000313" key="6">
    <source>
        <dbReference type="EMBL" id="TCD70520.1"/>
    </source>
</evidence>
<evidence type="ECO:0000256" key="3">
    <source>
        <dbReference type="ARBA" id="ARBA00022801"/>
    </source>
</evidence>
<comment type="caution">
    <text evidence="6">The sequence shown here is derived from an EMBL/GenBank/DDBJ whole genome shotgun (WGS) entry which is preliminary data.</text>
</comment>
<keyword evidence="2" id="KW-0479">Metal-binding</keyword>
<dbReference type="OrthoDB" id="194468at2759"/>
<dbReference type="InterPro" id="IPR051607">
    <property type="entry name" value="Metallo-dep_hydrolases"/>
</dbReference>
<sequence>MEWLNQYAFKAEEHIDADPILAEKVYTRLAERLLEHGTGAVVLFGTINEDANLILANAMLSRGVRAYVGKLSMDISSRPTYKEASAQASLSSAISFSDRCHAMTADIPEHLRIVEPILTPRFVPTCSNELLKGLGELAREKNLRVQSHLAEAHDQVQWVLSERGIDDIDVFEQSGLLTQRTIQAHCTFLPPPSLQKLVQHGTSIAHCPLSNAYFSAEPFRLREALDLNVKVGLGTDIAGGYSIDIMDAMRHAVTTSRVREGERVVGIRKDAGDNVLSVDWKEALYLATTGGAQAMGLVPGVGTFAVGSPFDAQCVRLMSAEGDGIGGLDFFDAPDAMQEPWTLTEELVEKWWCLGDVRNRSDVWVQGRTVWSKGPVG</sequence>
<organism evidence="6 7">
    <name type="scientific">Steccherinum ochraceum</name>
    <dbReference type="NCBI Taxonomy" id="92696"/>
    <lineage>
        <taxon>Eukaryota</taxon>
        <taxon>Fungi</taxon>
        <taxon>Dikarya</taxon>
        <taxon>Basidiomycota</taxon>
        <taxon>Agaricomycotina</taxon>
        <taxon>Agaricomycetes</taxon>
        <taxon>Polyporales</taxon>
        <taxon>Steccherinaceae</taxon>
        <taxon>Steccherinum</taxon>
    </lineage>
</organism>
<comment type="cofactor">
    <cofactor evidence="1">
        <name>Zn(2+)</name>
        <dbReference type="ChEBI" id="CHEBI:29105"/>
    </cofactor>
</comment>
<dbReference type="InterPro" id="IPR032466">
    <property type="entry name" value="Metal_Hydrolase"/>
</dbReference>
<evidence type="ECO:0000256" key="2">
    <source>
        <dbReference type="ARBA" id="ARBA00022723"/>
    </source>
</evidence>
<keyword evidence="7" id="KW-1185">Reference proteome</keyword>
<evidence type="ECO:0000313" key="7">
    <source>
        <dbReference type="Proteomes" id="UP000292702"/>
    </source>
</evidence>
<dbReference type="GO" id="GO:0008270">
    <property type="term" value="F:zinc ion binding"/>
    <property type="evidence" value="ECO:0007669"/>
    <property type="project" value="TreeGrafter"/>
</dbReference>
<keyword evidence="3" id="KW-0378">Hydrolase</keyword>
<evidence type="ECO:0000259" key="5">
    <source>
        <dbReference type="Pfam" id="PF01979"/>
    </source>
</evidence>
<dbReference type="STRING" id="92696.A0A4R0RNY2"/>
<dbReference type="GO" id="GO:0008892">
    <property type="term" value="F:guanine deaminase activity"/>
    <property type="evidence" value="ECO:0007669"/>
    <property type="project" value="TreeGrafter"/>
</dbReference>
<evidence type="ECO:0000256" key="4">
    <source>
        <dbReference type="ARBA" id="ARBA00022833"/>
    </source>
</evidence>
<dbReference type="Proteomes" id="UP000292702">
    <property type="component" value="Unassembled WGS sequence"/>
</dbReference>
<name>A0A4R0RNY2_9APHY</name>
<dbReference type="GO" id="GO:0046098">
    <property type="term" value="P:guanine metabolic process"/>
    <property type="evidence" value="ECO:0007669"/>
    <property type="project" value="TreeGrafter"/>
</dbReference>
<dbReference type="InterPro" id="IPR011059">
    <property type="entry name" value="Metal-dep_hydrolase_composite"/>
</dbReference>
<dbReference type="GO" id="GO:0005829">
    <property type="term" value="C:cytosol"/>
    <property type="evidence" value="ECO:0007669"/>
    <property type="project" value="TreeGrafter"/>
</dbReference>
<dbReference type="Pfam" id="PF01979">
    <property type="entry name" value="Amidohydro_1"/>
    <property type="match status" value="1"/>
</dbReference>